<keyword evidence="2" id="KW-1185">Reference proteome</keyword>
<dbReference type="Proteomes" id="UP000233425">
    <property type="component" value="Unassembled WGS sequence"/>
</dbReference>
<dbReference type="RefSeq" id="WP_101029710.1">
    <property type="nucleotide sequence ID" value="NZ_CABMMZ010000073.1"/>
</dbReference>
<dbReference type="EMBL" id="NNSR01000073">
    <property type="protein sequence ID" value="PKD26927.1"/>
    <property type="molecule type" value="Genomic_DNA"/>
</dbReference>
<dbReference type="InterPro" id="IPR026989">
    <property type="entry name" value="TnpV"/>
</dbReference>
<accession>A0A2N0UIW1</accession>
<proteinExistence type="predicted"/>
<dbReference type="AlphaFoldDB" id="A0A2N0UIW1"/>
<protein>
    <recommendedName>
        <fullName evidence="3">TnpV protein</fullName>
    </recommendedName>
</protein>
<comment type="caution">
    <text evidence="1">The sequence shown here is derived from an EMBL/GenBank/DDBJ whole genome shotgun (WGS) entry which is preliminary data.</text>
</comment>
<name>A0A2N0UIW1_9FIRM</name>
<sequence length="116" mass="13639">MEITYTMQGDYLLPNLTLPEQDSRPIGLWGQQHLRYIKRSRPILYTNLLTKCKLNEYLADIDEQAQKMYDELVQAFAKEEGCTEQLKATDQLLWVRNMNNAVQRAREVVNAEIIYN</sequence>
<organism evidence="1 2">
    <name type="scientific">Ruminococcus bromii</name>
    <dbReference type="NCBI Taxonomy" id="40518"/>
    <lineage>
        <taxon>Bacteria</taxon>
        <taxon>Bacillati</taxon>
        <taxon>Bacillota</taxon>
        <taxon>Clostridia</taxon>
        <taxon>Eubacteriales</taxon>
        <taxon>Oscillospiraceae</taxon>
        <taxon>Ruminococcus</taxon>
    </lineage>
</organism>
<dbReference type="Pfam" id="PF14198">
    <property type="entry name" value="TnpV"/>
    <property type="match status" value="1"/>
</dbReference>
<gene>
    <name evidence="1" type="ORF">RBATCC27255_01792</name>
</gene>
<reference evidence="1" key="1">
    <citation type="journal article" date="2018" name="Environ. Microbiol.">
        <title>Sporulation capability and amylosome conservation among diverse human colonic and rumen isolates of the keystone starch-degrader Ruminococcus bromii.</title>
        <authorList>
            <person name="Mukhopadhya I."/>
            <person name="Morais S."/>
            <person name="Laverde-Gomez J."/>
            <person name="Sheridan P.O."/>
            <person name="Walker A.W."/>
            <person name="Kelly W."/>
            <person name="Klieve A.V."/>
            <person name="Ouwerkerk D."/>
            <person name="Duncan S.H."/>
            <person name="Louis P."/>
            <person name="Koropatkin N."/>
            <person name="Cockburn D."/>
            <person name="Kibler R."/>
            <person name="Cooper P.J."/>
            <person name="Sandoval C."/>
            <person name="Crost E."/>
            <person name="Juge N."/>
            <person name="Bayer E.A."/>
            <person name="Flint H.J."/>
        </authorList>
    </citation>
    <scope>NUCLEOTIDE SEQUENCE [LARGE SCALE GENOMIC DNA]</scope>
    <source>
        <strain evidence="1">ATCC 27255</strain>
    </source>
</reference>
<evidence type="ECO:0000313" key="1">
    <source>
        <dbReference type="EMBL" id="PKD26927.1"/>
    </source>
</evidence>
<evidence type="ECO:0008006" key="3">
    <source>
        <dbReference type="Google" id="ProtNLM"/>
    </source>
</evidence>
<evidence type="ECO:0000313" key="2">
    <source>
        <dbReference type="Proteomes" id="UP000233425"/>
    </source>
</evidence>